<dbReference type="EMBL" id="LHXV01000121">
    <property type="protein sequence ID" value="KXA99016.1"/>
    <property type="molecule type" value="Genomic_DNA"/>
</dbReference>
<keyword evidence="2" id="KW-1185">Reference proteome</keyword>
<name>A0A133UXU9_9EURY</name>
<evidence type="ECO:0000313" key="2">
    <source>
        <dbReference type="Proteomes" id="UP000070344"/>
    </source>
</evidence>
<sequence length="372" mass="42334">MKVDDLRNQLVRLIEWVSETYGWTEIMSELYEVSEKERNSQKGATVYNELDRRFDSAYDEMEAFLQSFFKDEVEVEPPWENQDRVIESITRIATQQLLGSKNFKVTEKVRTRLRKESKQIFLYAKVFGPILKLPGEEKRAWPSLKTGEFIELTEESIWAADFQGIWEGVDKIMLPLASEEDPSTMDLYPKNVVRNGAPETIGFSDAGSLVYTVVSRCSQCGRKFLSLGVGVPPRCPCESEGDSTSGDETVHPLARGVVSYPMFDPLDLEDSIRTGEIWRTTQKKAREMITRCRTPTGHTFNRYEGGGLLSIFAGLLCIISGVEVTPSNIARAATEEEYRNRLLKKAKRNSMRVANKLKGREKVRKIAVAFWS</sequence>
<accession>A0A133UXU9</accession>
<comment type="caution">
    <text evidence="1">The sequence shown here is derived from an EMBL/GenBank/DDBJ whole genome shotgun (WGS) entry which is preliminary data.</text>
</comment>
<reference evidence="1 2" key="1">
    <citation type="journal article" date="2016" name="Sci. Rep.">
        <title>Metabolic traits of an uncultured archaeal lineage -MSBL1- from brine pools of the Red Sea.</title>
        <authorList>
            <person name="Mwirichia R."/>
            <person name="Alam I."/>
            <person name="Rashid M."/>
            <person name="Vinu M."/>
            <person name="Ba-Alawi W."/>
            <person name="Anthony Kamau A."/>
            <person name="Kamanda Ngugi D."/>
            <person name="Goker M."/>
            <person name="Klenk H.P."/>
            <person name="Bajic V."/>
            <person name="Stingl U."/>
        </authorList>
    </citation>
    <scope>NUCLEOTIDE SEQUENCE [LARGE SCALE GENOMIC DNA]</scope>
    <source>
        <strain evidence="1">SCGC-AAA259O05</strain>
    </source>
</reference>
<protein>
    <submittedName>
        <fullName evidence="1">Uncharacterized protein</fullName>
    </submittedName>
</protein>
<evidence type="ECO:0000313" key="1">
    <source>
        <dbReference type="EMBL" id="KXA99016.1"/>
    </source>
</evidence>
<dbReference type="Proteomes" id="UP000070344">
    <property type="component" value="Unassembled WGS sequence"/>
</dbReference>
<dbReference type="AlphaFoldDB" id="A0A133UXU9"/>
<gene>
    <name evidence="1" type="ORF">AKJ41_06110</name>
</gene>
<organism evidence="1 2">
    <name type="scientific">candidate division MSBL1 archaeon SCGC-AAA259O05</name>
    <dbReference type="NCBI Taxonomy" id="1698271"/>
    <lineage>
        <taxon>Archaea</taxon>
        <taxon>Methanobacteriati</taxon>
        <taxon>Methanobacteriota</taxon>
        <taxon>candidate division MSBL1</taxon>
    </lineage>
</organism>
<proteinExistence type="predicted"/>